<proteinExistence type="inferred from homology"/>
<keyword evidence="3 7" id="KW-0808">Transferase</keyword>
<comment type="similarity">
    <text evidence="1">Belongs to the Fmt family.</text>
</comment>
<keyword evidence="4" id="KW-0648">Protein biosynthesis</keyword>
<dbReference type="CDD" id="cd08704">
    <property type="entry name" value="Met_tRNA_FMT_C"/>
    <property type="match status" value="1"/>
</dbReference>
<evidence type="ECO:0000259" key="5">
    <source>
        <dbReference type="Pfam" id="PF00551"/>
    </source>
</evidence>
<dbReference type="Pfam" id="PF00551">
    <property type="entry name" value="Formyl_trans_N"/>
    <property type="match status" value="1"/>
</dbReference>
<dbReference type="Pfam" id="PF02911">
    <property type="entry name" value="Formyl_trans_C"/>
    <property type="match status" value="1"/>
</dbReference>
<dbReference type="SUPFAM" id="SSF50486">
    <property type="entry name" value="FMT C-terminal domain-like"/>
    <property type="match status" value="1"/>
</dbReference>
<evidence type="ECO:0000256" key="2">
    <source>
        <dbReference type="ARBA" id="ARBA00012261"/>
    </source>
</evidence>
<dbReference type="InterPro" id="IPR011034">
    <property type="entry name" value="Formyl_transferase-like_C_sf"/>
</dbReference>
<reference evidence="7 8" key="1">
    <citation type="journal article" date="2015" name="Nature">
        <title>rRNA introns, odd ribosomes, and small enigmatic genomes across a large radiation of phyla.</title>
        <authorList>
            <person name="Brown C.T."/>
            <person name="Hug L.A."/>
            <person name="Thomas B.C."/>
            <person name="Sharon I."/>
            <person name="Castelle C.J."/>
            <person name="Singh A."/>
            <person name="Wilkins M.J."/>
            <person name="Williams K.H."/>
            <person name="Banfield J.F."/>
        </authorList>
    </citation>
    <scope>NUCLEOTIDE SEQUENCE [LARGE SCALE GENOMIC DNA]</scope>
</reference>
<dbReference type="CDD" id="cd08646">
    <property type="entry name" value="FMT_core_Met-tRNA-FMT_N"/>
    <property type="match status" value="1"/>
</dbReference>
<evidence type="ECO:0000256" key="3">
    <source>
        <dbReference type="ARBA" id="ARBA00022679"/>
    </source>
</evidence>
<dbReference type="InterPro" id="IPR044135">
    <property type="entry name" value="Met-tRNA-FMT_C"/>
</dbReference>
<dbReference type="EC" id="2.1.2.9" evidence="2"/>
<evidence type="ECO:0000256" key="4">
    <source>
        <dbReference type="ARBA" id="ARBA00022917"/>
    </source>
</evidence>
<evidence type="ECO:0000313" key="8">
    <source>
        <dbReference type="Proteomes" id="UP000034803"/>
    </source>
</evidence>
<dbReference type="AlphaFoldDB" id="A0A0F9Z0S9"/>
<accession>A0A0F9Z0S9</accession>
<evidence type="ECO:0000259" key="6">
    <source>
        <dbReference type="Pfam" id="PF02911"/>
    </source>
</evidence>
<dbReference type="PANTHER" id="PTHR11138">
    <property type="entry name" value="METHIONYL-TRNA FORMYLTRANSFERASE"/>
    <property type="match status" value="1"/>
</dbReference>
<organism evidence="7 8">
    <name type="scientific">Candidatus Woesebacteria bacterium GW2011_GWC2_31_9</name>
    <dbReference type="NCBI Taxonomy" id="1618586"/>
    <lineage>
        <taxon>Bacteria</taxon>
        <taxon>Candidatus Woeseibacteriota</taxon>
    </lineage>
</organism>
<dbReference type="PANTHER" id="PTHR11138:SF5">
    <property type="entry name" value="METHIONYL-TRNA FORMYLTRANSFERASE, MITOCHONDRIAL"/>
    <property type="match status" value="1"/>
</dbReference>
<dbReference type="Gene3D" id="3.40.50.12230">
    <property type="match status" value="1"/>
</dbReference>
<evidence type="ECO:0000256" key="1">
    <source>
        <dbReference type="ARBA" id="ARBA00010699"/>
    </source>
</evidence>
<dbReference type="EMBL" id="LBOI01000001">
    <property type="protein sequence ID" value="KKP32261.1"/>
    <property type="molecule type" value="Genomic_DNA"/>
</dbReference>
<protein>
    <recommendedName>
        <fullName evidence="2">methionyl-tRNA formyltransferase</fullName>
        <ecNumber evidence="2">2.1.2.9</ecNumber>
    </recommendedName>
</protein>
<dbReference type="InterPro" id="IPR002376">
    <property type="entry name" value="Formyl_transf_N"/>
</dbReference>
<feature type="domain" description="Formyl transferase C-terminal" evidence="6">
    <location>
        <begin position="193"/>
        <end position="243"/>
    </location>
</feature>
<feature type="domain" description="Formyl transferase N-terminal" evidence="5">
    <location>
        <begin position="1"/>
        <end position="166"/>
    </location>
</feature>
<comment type="caution">
    <text evidence="7">The sequence shown here is derived from an EMBL/GenBank/DDBJ whole genome shotgun (WGS) entry which is preliminary data.</text>
</comment>
<dbReference type="PATRIC" id="fig|1618586.3.peg.58"/>
<gene>
    <name evidence="7" type="ORF">UR21_C0001G0057</name>
</gene>
<name>A0A0F9Z0S9_9BACT</name>
<dbReference type="InterPro" id="IPR036477">
    <property type="entry name" value="Formyl_transf_N_sf"/>
</dbReference>
<dbReference type="InterPro" id="IPR041711">
    <property type="entry name" value="Met-tRNA-FMT_N"/>
</dbReference>
<dbReference type="SUPFAM" id="SSF53328">
    <property type="entry name" value="Formyltransferase"/>
    <property type="match status" value="1"/>
</dbReference>
<dbReference type="GO" id="GO:0004479">
    <property type="term" value="F:methionyl-tRNA formyltransferase activity"/>
    <property type="evidence" value="ECO:0007669"/>
    <property type="project" value="UniProtKB-EC"/>
</dbReference>
<dbReference type="InterPro" id="IPR005793">
    <property type="entry name" value="Formyl_trans_C"/>
</dbReference>
<evidence type="ECO:0000313" key="7">
    <source>
        <dbReference type="EMBL" id="KKP32261.1"/>
    </source>
</evidence>
<dbReference type="Proteomes" id="UP000034803">
    <property type="component" value="Unassembled WGS sequence"/>
</dbReference>
<sequence length="273" mass="31446">MKIIFFGTPDYCLPVLEKIYKYYEIVAVVTQSPKPVGREKILTYSAVDNWAHKKHIPIHFNFEKLPKADLGILVAYGKIIPESTLNSFKFGILNIHPSLLPKFRGASPIQENIIEEPEKIGVTIIKLDSKMDHGPIVTQFKDELLPDDTLNSVRQRLFERSSDSLLELLPAYEKEKITLKKQDESLATYTKLIKKDDGFIDLKKDDPEKIMRKSKAYFPWPGIWTKLSNGKRLKILSCHMEEKNLILDEVQLEGKGPVSWNQFKSAYSKDFTF</sequence>